<dbReference type="InParanoid" id="E2A0H8"/>
<dbReference type="Proteomes" id="UP000000311">
    <property type="component" value="Unassembled WGS sequence"/>
</dbReference>
<dbReference type="EMBL" id="GL435621">
    <property type="protein sequence ID" value="EFN73061.1"/>
    <property type="molecule type" value="Genomic_DNA"/>
</dbReference>
<organism evidence="2">
    <name type="scientific">Camponotus floridanus</name>
    <name type="common">Florida carpenter ant</name>
    <dbReference type="NCBI Taxonomy" id="104421"/>
    <lineage>
        <taxon>Eukaryota</taxon>
        <taxon>Metazoa</taxon>
        <taxon>Ecdysozoa</taxon>
        <taxon>Arthropoda</taxon>
        <taxon>Hexapoda</taxon>
        <taxon>Insecta</taxon>
        <taxon>Pterygota</taxon>
        <taxon>Neoptera</taxon>
        <taxon>Endopterygota</taxon>
        <taxon>Hymenoptera</taxon>
        <taxon>Apocrita</taxon>
        <taxon>Aculeata</taxon>
        <taxon>Formicoidea</taxon>
        <taxon>Formicidae</taxon>
        <taxon>Formicinae</taxon>
        <taxon>Camponotus</taxon>
    </lineage>
</organism>
<keyword evidence="2" id="KW-1185">Reference proteome</keyword>
<accession>E2A0H8</accession>
<reference evidence="1 2" key="1">
    <citation type="journal article" date="2010" name="Science">
        <title>Genomic comparison of the ants Camponotus floridanus and Harpegnathos saltator.</title>
        <authorList>
            <person name="Bonasio R."/>
            <person name="Zhang G."/>
            <person name="Ye C."/>
            <person name="Mutti N.S."/>
            <person name="Fang X."/>
            <person name="Qin N."/>
            <person name="Donahue G."/>
            <person name="Yang P."/>
            <person name="Li Q."/>
            <person name="Li C."/>
            <person name="Zhang P."/>
            <person name="Huang Z."/>
            <person name="Berger S.L."/>
            <person name="Reinberg D."/>
            <person name="Wang J."/>
            <person name="Liebig J."/>
        </authorList>
    </citation>
    <scope>NUCLEOTIDE SEQUENCE [LARGE SCALE GENOMIC DNA]</scope>
    <source>
        <strain evidence="2">C129</strain>
    </source>
</reference>
<gene>
    <name evidence="1" type="ORF">EAG_00116</name>
</gene>
<sequence>RVAHWALQLEEFDYSVEHRSGTLMRHADALSRNPVECLLLRETEDALTAQVKHAQTEDPDVQRIIKSMRDHGDQEYVLSNG</sequence>
<evidence type="ECO:0000313" key="2">
    <source>
        <dbReference type="Proteomes" id="UP000000311"/>
    </source>
</evidence>
<proteinExistence type="predicted"/>
<feature type="non-terminal residue" evidence="1">
    <location>
        <position position="1"/>
    </location>
</feature>
<evidence type="ECO:0000313" key="1">
    <source>
        <dbReference type="EMBL" id="EFN73061.1"/>
    </source>
</evidence>
<dbReference type="AlphaFoldDB" id="E2A0H8"/>
<name>E2A0H8_CAMFO</name>
<protein>
    <submittedName>
        <fullName evidence="1">Uncharacterized protein</fullName>
    </submittedName>
</protein>
<feature type="non-terminal residue" evidence="1">
    <location>
        <position position="81"/>
    </location>
</feature>